<organism evidence="3 4">
    <name type="scientific">Paractinoplanes aksuensis</name>
    <dbReference type="NCBI Taxonomy" id="2939490"/>
    <lineage>
        <taxon>Bacteria</taxon>
        <taxon>Bacillati</taxon>
        <taxon>Actinomycetota</taxon>
        <taxon>Actinomycetes</taxon>
        <taxon>Micromonosporales</taxon>
        <taxon>Micromonosporaceae</taxon>
        <taxon>Paractinoplanes</taxon>
    </lineage>
</organism>
<keyword evidence="4" id="KW-1185">Reference proteome</keyword>
<accession>A0ABT1DR64</accession>
<dbReference type="PROSITE" id="PS51257">
    <property type="entry name" value="PROKAR_LIPOPROTEIN"/>
    <property type="match status" value="1"/>
</dbReference>
<reference evidence="3 4" key="1">
    <citation type="submission" date="2022-06" db="EMBL/GenBank/DDBJ databases">
        <title>New Species of the Genus Actinoplanes, ActinopZanes ferrugineus.</title>
        <authorList>
            <person name="Ding P."/>
        </authorList>
    </citation>
    <scope>NUCLEOTIDE SEQUENCE [LARGE SCALE GENOMIC DNA]</scope>
    <source>
        <strain evidence="3 4">TRM88003</strain>
    </source>
</reference>
<comment type="caution">
    <text evidence="3">The sequence shown here is derived from an EMBL/GenBank/DDBJ whole genome shotgun (WGS) entry which is preliminary data.</text>
</comment>
<dbReference type="RefSeq" id="WP_253239400.1">
    <property type="nucleotide sequence ID" value="NZ_JAMYJR010000024.1"/>
</dbReference>
<feature type="signal peptide" evidence="2">
    <location>
        <begin position="1"/>
        <end position="22"/>
    </location>
</feature>
<dbReference type="EMBL" id="JAMYJR010000024">
    <property type="protein sequence ID" value="MCO8273320.1"/>
    <property type="molecule type" value="Genomic_DNA"/>
</dbReference>
<evidence type="ECO:0000256" key="1">
    <source>
        <dbReference type="SAM" id="MobiDB-lite"/>
    </source>
</evidence>
<feature type="compositionally biased region" description="Low complexity" evidence="1">
    <location>
        <begin position="22"/>
        <end position="39"/>
    </location>
</feature>
<keyword evidence="2" id="KW-0732">Signal</keyword>
<evidence type="ECO:0000256" key="2">
    <source>
        <dbReference type="SAM" id="SignalP"/>
    </source>
</evidence>
<feature type="chain" id="PRO_5046310132" description="Lipoprotein" evidence="2">
    <location>
        <begin position="23"/>
        <end position="243"/>
    </location>
</feature>
<gene>
    <name evidence="3" type="ORF">M1L60_22255</name>
</gene>
<proteinExistence type="predicted"/>
<evidence type="ECO:0000313" key="4">
    <source>
        <dbReference type="Proteomes" id="UP001523369"/>
    </source>
</evidence>
<name>A0ABT1DR64_9ACTN</name>
<evidence type="ECO:0000313" key="3">
    <source>
        <dbReference type="EMBL" id="MCO8273320.1"/>
    </source>
</evidence>
<feature type="region of interest" description="Disordered" evidence="1">
    <location>
        <begin position="22"/>
        <end position="63"/>
    </location>
</feature>
<sequence>MPIRTLRSLVAAALTVSLAACSTPPRTTSASPAPSTSSPSPAPTPTVVRHTQKRMSPYSTTPFVGEPVISQDVTQRFGDARAVQTYESVVAYMRAESLDMDRLRSKRKYAESDFASAGRPMIPPTREYWRKKVSQALKGSDQAAAAVRKLAFWNMETDGFKFTPAGPPVVDERVDQAKLTIDKDYNWLSISVTYSAWLRLTRAKVAYRQPIGKQMTFVVIPGAKSWLLISYSGTWNIGNVMYE</sequence>
<protein>
    <recommendedName>
        <fullName evidence="5">Lipoprotein</fullName>
    </recommendedName>
</protein>
<evidence type="ECO:0008006" key="5">
    <source>
        <dbReference type="Google" id="ProtNLM"/>
    </source>
</evidence>
<dbReference type="Proteomes" id="UP001523369">
    <property type="component" value="Unassembled WGS sequence"/>
</dbReference>